<keyword evidence="10" id="KW-0998">Cell outer membrane</keyword>
<dbReference type="Pfam" id="PF07715">
    <property type="entry name" value="Plug"/>
    <property type="match status" value="1"/>
</dbReference>
<feature type="compositionally biased region" description="Polar residues" evidence="12">
    <location>
        <begin position="190"/>
        <end position="207"/>
    </location>
</feature>
<protein>
    <submittedName>
        <fullName evidence="15">TonB-dependent receptor</fullName>
    </submittedName>
</protein>
<dbReference type="Pfam" id="PF00593">
    <property type="entry name" value="TonB_dep_Rec_b-barrel"/>
    <property type="match status" value="1"/>
</dbReference>
<dbReference type="SUPFAM" id="SSF56935">
    <property type="entry name" value="Porins"/>
    <property type="match status" value="1"/>
</dbReference>
<dbReference type="InterPro" id="IPR036942">
    <property type="entry name" value="Beta-barrel_TonB_sf"/>
</dbReference>
<organism evidence="15 16">
    <name type="scientific">Rugamonas aquatica</name>
    <dbReference type="NCBI Taxonomy" id="2743357"/>
    <lineage>
        <taxon>Bacteria</taxon>
        <taxon>Pseudomonadati</taxon>
        <taxon>Pseudomonadota</taxon>
        <taxon>Betaproteobacteria</taxon>
        <taxon>Burkholderiales</taxon>
        <taxon>Oxalobacteraceae</taxon>
        <taxon>Telluria group</taxon>
        <taxon>Rugamonas</taxon>
    </lineage>
</organism>
<accession>A0A6A7N9D0</accession>
<dbReference type="Proteomes" id="UP000440498">
    <property type="component" value="Unassembled WGS sequence"/>
</dbReference>
<evidence type="ECO:0000256" key="12">
    <source>
        <dbReference type="SAM" id="MobiDB-lite"/>
    </source>
</evidence>
<evidence type="ECO:0000313" key="16">
    <source>
        <dbReference type="Proteomes" id="UP000440498"/>
    </source>
</evidence>
<feature type="domain" description="TonB-dependent receptor-like beta-barrel" evidence="13">
    <location>
        <begin position="234"/>
        <end position="670"/>
    </location>
</feature>
<evidence type="ECO:0000256" key="7">
    <source>
        <dbReference type="ARBA" id="ARBA00023077"/>
    </source>
</evidence>
<evidence type="ECO:0000256" key="1">
    <source>
        <dbReference type="ARBA" id="ARBA00004571"/>
    </source>
</evidence>
<dbReference type="AlphaFoldDB" id="A0A6A7N9D0"/>
<keyword evidence="8 11" id="KW-0472">Membrane</keyword>
<name>A0A6A7N9D0_9BURK</name>
<dbReference type="InterPro" id="IPR037066">
    <property type="entry name" value="Plug_dom_sf"/>
</dbReference>
<comment type="subcellular location">
    <subcellularLocation>
        <location evidence="1">Cell outer membrane</location>
        <topology evidence="1">Multi-pass membrane protein</topology>
    </subcellularLocation>
</comment>
<dbReference type="RefSeq" id="WP_152840725.1">
    <property type="nucleotide sequence ID" value="NZ_WHUG01000013.1"/>
</dbReference>
<evidence type="ECO:0000256" key="2">
    <source>
        <dbReference type="ARBA" id="ARBA00009810"/>
    </source>
</evidence>
<evidence type="ECO:0000256" key="3">
    <source>
        <dbReference type="ARBA" id="ARBA00022448"/>
    </source>
</evidence>
<keyword evidence="7 11" id="KW-0798">TonB box</keyword>
<dbReference type="GO" id="GO:0015344">
    <property type="term" value="F:siderophore uptake transmembrane transporter activity"/>
    <property type="evidence" value="ECO:0007669"/>
    <property type="project" value="TreeGrafter"/>
</dbReference>
<evidence type="ECO:0000256" key="9">
    <source>
        <dbReference type="ARBA" id="ARBA00023170"/>
    </source>
</evidence>
<evidence type="ECO:0000256" key="8">
    <source>
        <dbReference type="ARBA" id="ARBA00023136"/>
    </source>
</evidence>
<evidence type="ECO:0000259" key="14">
    <source>
        <dbReference type="Pfam" id="PF07715"/>
    </source>
</evidence>
<keyword evidence="6" id="KW-0732">Signal</keyword>
<keyword evidence="5" id="KW-0812">Transmembrane</keyword>
<dbReference type="Gene3D" id="2.170.130.10">
    <property type="entry name" value="TonB-dependent receptor, plug domain"/>
    <property type="match status" value="1"/>
</dbReference>
<dbReference type="GO" id="GO:0009279">
    <property type="term" value="C:cell outer membrane"/>
    <property type="evidence" value="ECO:0007669"/>
    <property type="project" value="UniProtKB-SubCell"/>
</dbReference>
<keyword evidence="9 15" id="KW-0675">Receptor</keyword>
<feature type="domain" description="TonB-dependent receptor plug" evidence="14">
    <location>
        <begin position="32"/>
        <end position="116"/>
    </location>
</feature>
<evidence type="ECO:0000256" key="4">
    <source>
        <dbReference type="ARBA" id="ARBA00022452"/>
    </source>
</evidence>
<evidence type="ECO:0000256" key="11">
    <source>
        <dbReference type="RuleBase" id="RU003357"/>
    </source>
</evidence>
<evidence type="ECO:0000256" key="10">
    <source>
        <dbReference type="ARBA" id="ARBA00023237"/>
    </source>
</evidence>
<keyword evidence="4" id="KW-1134">Transmembrane beta strand</keyword>
<keyword evidence="16" id="KW-1185">Reference proteome</keyword>
<evidence type="ECO:0000259" key="13">
    <source>
        <dbReference type="Pfam" id="PF00593"/>
    </source>
</evidence>
<evidence type="ECO:0000256" key="6">
    <source>
        <dbReference type="ARBA" id="ARBA00022729"/>
    </source>
</evidence>
<dbReference type="PANTHER" id="PTHR30069">
    <property type="entry name" value="TONB-DEPENDENT OUTER MEMBRANE RECEPTOR"/>
    <property type="match status" value="1"/>
</dbReference>
<dbReference type="GO" id="GO:0044718">
    <property type="term" value="P:siderophore transmembrane transport"/>
    <property type="evidence" value="ECO:0007669"/>
    <property type="project" value="TreeGrafter"/>
</dbReference>
<dbReference type="EMBL" id="WHUG01000013">
    <property type="protein sequence ID" value="MQA41498.1"/>
    <property type="molecule type" value="Genomic_DNA"/>
</dbReference>
<evidence type="ECO:0000256" key="5">
    <source>
        <dbReference type="ARBA" id="ARBA00022692"/>
    </source>
</evidence>
<evidence type="ECO:0000313" key="15">
    <source>
        <dbReference type="EMBL" id="MQA41498.1"/>
    </source>
</evidence>
<keyword evidence="3" id="KW-0813">Transport</keyword>
<comment type="caution">
    <text evidence="15">The sequence shown here is derived from an EMBL/GenBank/DDBJ whole genome shotgun (WGS) entry which is preliminary data.</text>
</comment>
<dbReference type="PANTHER" id="PTHR30069:SF29">
    <property type="entry name" value="HEMOGLOBIN AND HEMOGLOBIN-HAPTOGLOBIN-BINDING PROTEIN 1-RELATED"/>
    <property type="match status" value="1"/>
</dbReference>
<dbReference type="InterPro" id="IPR039426">
    <property type="entry name" value="TonB-dep_rcpt-like"/>
</dbReference>
<reference evidence="15 16" key="1">
    <citation type="submission" date="2019-10" db="EMBL/GenBank/DDBJ databases">
        <title>Two novel species isolated from a subtropical stream in China.</title>
        <authorList>
            <person name="Lu H."/>
        </authorList>
    </citation>
    <scope>NUCLEOTIDE SEQUENCE [LARGE SCALE GENOMIC DNA]</scope>
    <source>
        <strain evidence="15 16">FT29W</strain>
    </source>
</reference>
<gene>
    <name evidence="15" type="ORF">GEV02_25460</name>
</gene>
<dbReference type="InterPro" id="IPR012910">
    <property type="entry name" value="Plug_dom"/>
</dbReference>
<comment type="similarity">
    <text evidence="2 11">Belongs to the TonB-dependent receptor family.</text>
</comment>
<dbReference type="InterPro" id="IPR000531">
    <property type="entry name" value="Beta-barrel_TonB"/>
</dbReference>
<feature type="region of interest" description="Disordered" evidence="12">
    <location>
        <begin position="186"/>
        <end position="207"/>
    </location>
</feature>
<sequence>MSSAHASDPGDIVVVEGKDSDLHKQFVAGKLIVGRKRIEESGGKTVEEVLRKEPSVTISSNGRLGLLGLPGYTQILVDGAPGSTGRSPLELDVVHIERIEIVKTSIAELGPYGTAGTINIITRKIARLSLTQARLGGALGARDHAGNFSWSSNHPGTFFSYSLQASGGYQRRSSDSETSVLRDAGDALPLQQQTANSRNTTDTPRLSTSSSLSWAIAKGEKIELSPSILWFKTTSNVDEYSAWAAQYQPGRPTHSESQSDQDLSTISIPLKWSYRPDKDTQLSLRLLSTQSRVASLLDRRDQIPAQSDEFRQSNQWMRMHNNSLKFDFSQGISASHELKAGLTLLNNRTWTDLANLRDKEFESSFDTFGRAREAIQRTRSYFLQDEWKISEEVSTNFGISGELRTTNMAEGEFVSASRYSVAAPSAHLAWKIDGSDRKQVRASVARSFKAPFLDQMVVRPVINPMAACPSKNECLTNAPEYADTAGNAQLKPEKALGFNLSYEHYFGKETSLTIELFERRITELVVNRIEYASVPWSRARRYVQRPSNDGDARLQGLSLEGVLNAREILAESPKIEMRGGVTFARSHRTDLAGADNHIPDQLPWRAKLGITYDMESAPLQFGINANWEPSERIQISDLRKSIIDRNFELGTEASWKIDQKYRLRFALENIGKARRRQADQYFETSSVVSKETVRHTAPKLGITLDIKL</sequence>
<proteinExistence type="inferred from homology"/>
<dbReference type="Gene3D" id="2.40.170.20">
    <property type="entry name" value="TonB-dependent receptor, beta-barrel domain"/>
    <property type="match status" value="1"/>
</dbReference>